<protein>
    <submittedName>
        <fullName evidence="3">Uncharacterized protein</fullName>
    </submittedName>
</protein>
<dbReference type="Pfam" id="PF04168">
    <property type="entry name" value="Alpha-E"/>
    <property type="match status" value="1"/>
</dbReference>
<proteinExistence type="predicted"/>
<dbReference type="InterPro" id="IPR051680">
    <property type="entry name" value="ATP-dep_Glu-Cys_Ligase-2"/>
</dbReference>
<dbReference type="Proteomes" id="UP000192872">
    <property type="component" value="Unassembled WGS sequence"/>
</dbReference>
<dbReference type="EMBL" id="LWDL01000012">
    <property type="protein sequence ID" value="OQW52571.1"/>
    <property type="molecule type" value="Genomic_DNA"/>
</dbReference>
<dbReference type="PANTHER" id="PTHR34595:SF2">
    <property type="entry name" value="BLR2978 PROTEIN"/>
    <property type="match status" value="1"/>
</dbReference>
<accession>A0A1W9HZA8</accession>
<dbReference type="Gene3D" id="3.40.50.11290">
    <property type="match status" value="1"/>
</dbReference>
<dbReference type="InterPro" id="IPR007296">
    <property type="entry name" value="DUF403"/>
</dbReference>
<dbReference type="InterPro" id="IPR025841">
    <property type="entry name" value="CP_ATPgrasp_2"/>
</dbReference>
<feature type="domain" description="Circularly permuted ATP-grasp type 2" evidence="2">
    <location>
        <begin position="92"/>
        <end position="470"/>
    </location>
</feature>
<feature type="domain" description="DUF403" evidence="1">
    <location>
        <begin position="519"/>
        <end position="799"/>
    </location>
</feature>
<dbReference type="SUPFAM" id="SSF56059">
    <property type="entry name" value="Glutathione synthetase ATP-binding domain-like"/>
    <property type="match status" value="1"/>
</dbReference>
<gene>
    <name evidence="3" type="ORF">A4S15_06970</name>
</gene>
<dbReference type="AlphaFoldDB" id="A0A1W9HZA8"/>
<sequence length="800" mass="88114">MPFGPARRSALLSPLLSRYQGQPGVADELLDAHGNIRPVWRGFIDYLATIPQSRLPHMLARGDQYLHNAGVYFRQYDGQGSAERDWPLSHMPILIDDHEWQTISAGLIQRADLLEAVVSDIYGKNRLAASGHLPASLIAASKEWLRPMVGVQPRGGHFLHFVAFEIGRGPDGSWWVLGDRTQAPSGAGFALENRVATAKVFADFYTGTSIHRLAGFFRRFRDTLNGMRRNDTHRASILTPGPMNESYFEHAYIARYLGFGLLEGEDLAVEEGQLKVRTVSGLVPVEVLWRRLDSNFADPLELDETSQLGTAGMVHAARQGNVTLVNALGSGILESRAFLAFMPRLSEHLLGQKLALPNIATWWCGHPAEAEHVRRHAAHMMIGEALSTRLPFEIDEHGAPGNLLQQPHDGLLERMIDEDGARFVGQEVVTLSTTPALVDGVLVPRPMSLRVFLARTSEGWQVMPGGYARVGKSEDPTAIAMRRGGSVADVWVVSDRPVSTETMMAPPPGPFTRALPGTLPSRAADNLFWLGRYIERVEGDIRLLRAYHLRLAEGTAETNPLLELLHDALEARDLDVTSPVPAGLLQTLRHALNSASKIRERFSVDGWMALQDVEKTALRFQQSVMAGDDAAAAMRVLLRKISGFSGLVHENMYRFVGWRFLSIGRALERATFIAAGLTAFVEGAGLDGALELAIEIGDSAMTHRRQYSVAMTRNTVVDLIALDPLNPRSILFSVKEMHEHISYLPGADVYGHMSPLARAVLRAQSEIAILTPETFDGAALDLLSQRLGEMSDILTLAYFQ</sequence>
<dbReference type="RefSeq" id="WP_376801737.1">
    <property type="nucleotide sequence ID" value="NZ_DBNB01000020.1"/>
</dbReference>
<dbReference type="STRING" id="1827387.A4S15_06970"/>
<evidence type="ECO:0000313" key="3">
    <source>
        <dbReference type="EMBL" id="OQW52571.1"/>
    </source>
</evidence>
<dbReference type="PANTHER" id="PTHR34595">
    <property type="entry name" value="BLR5612 PROTEIN"/>
    <property type="match status" value="1"/>
</dbReference>
<comment type="caution">
    <text evidence="3">The sequence shown here is derived from an EMBL/GenBank/DDBJ whole genome shotgun (WGS) entry which is preliminary data.</text>
</comment>
<reference evidence="3 4" key="1">
    <citation type="journal article" date="2017" name="Water Res.">
        <title>Comammox in drinking water systems.</title>
        <authorList>
            <person name="Wang Y."/>
            <person name="Ma L."/>
            <person name="Mao Y."/>
            <person name="Jiang X."/>
            <person name="Xia Y."/>
            <person name="Yu K."/>
            <person name="Li B."/>
            <person name="Zhang T."/>
        </authorList>
    </citation>
    <scope>NUCLEOTIDE SEQUENCE [LARGE SCALE GENOMIC DNA]</scope>
    <source>
        <strain evidence="3">SG_bin8</strain>
    </source>
</reference>
<evidence type="ECO:0000313" key="4">
    <source>
        <dbReference type="Proteomes" id="UP000192872"/>
    </source>
</evidence>
<name>A0A1W9HZA8_9HYPH</name>
<evidence type="ECO:0000259" key="1">
    <source>
        <dbReference type="Pfam" id="PF04168"/>
    </source>
</evidence>
<dbReference type="Pfam" id="PF14403">
    <property type="entry name" value="CP_ATPgrasp_2"/>
    <property type="match status" value="1"/>
</dbReference>
<organism evidence="3 4">
    <name type="scientific">Candidatus Raskinella chloraquaticus</name>
    <dbReference type="NCBI Taxonomy" id="1951219"/>
    <lineage>
        <taxon>Bacteria</taxon>
        <taxon>Pseudomonadati</taxon>
        <taxon>Pseudomonadota</taxon>
        <taxon>Alphaproteobacteria</taxon>
        <taxon>Hyphomicrobiales</taxon>
        <taxon>Phreatobacteraceae</taxon>
        <taxon>Candidatus Raskinella</taxon>
    </lineage>
</organism>
<evidence type="ECO:0000259" key="2">
    <source>
        <dbReference type="Pfam" id="PF14403"/>
    </source>
</evidence>